<protein>
    <recommendedName>
        <fullName evidence="3">FUSC family protein</fullName>
    </recommendedName>
</protein>
<sequence length="329" mass="35494">MPDATVRDRAIGQAAVCPARHAAWLRIVRAVRIPAHSLGLSRPVAAAHVVQPMAAATSRSHATRINTAMVNSSMSSTISDEFPEPALGRVTDSLIPTGAQSTWVPLAALFVFTAGRNDLNDYTLGYLLQITLGMVVGLVVNATVFPSLGLHDVERHAMVVRTDIGDSLQAFADHFRHPTPQTEEQLRTSCLQGLPASAAVLRELGEEAGRAGRGNFRRARWDRVRADVLGLKEATQACALLLEDLAREVLEDGLETVADDQRRALGDAAAAVKTAIDNAQFAVVPGERARAANELLDASMRDEAPYIAERITQTLRRCVRLAAAWVDET</sequence>
<evidence type="ECO:0008006" key="3">
    <source>
        <dbReference type="Google" id="ProtNLM"/>
    </source>
</evidence>
<comment type="caution">
    <text evidence="1">The sequence shown here is derived from an EMBL/GenBank/DDBJ whole genome shotgun (WGS) entry which is preliminary data.</text>
</comment>
<evidence type="ECO:0000313" key="1">
    <source>
        <dbReference type="EMBL" id="TQJ12813.1"/>
    </source>
</evidence>
<evidence type="ECO:0000313" key="2">
    <source>
        <dbReference type="Proteomes" id="UP000320806"/>
    </source>
</evidence>
<dbReference type="Proteomes" id="UP000320806">
    <property type="component" value="Unassembled WGS sequence"/>
</dbReference>
<proteinExistence type="predicted"/>
<gene>
    <name evidence="1" type="ORF">FB459_0178</name>
</gene>
<name>A0A542EBV3_9MICO</name>
<reference evidence="1 2" key="1">
    <citation type="submission" date="2019-06" db="EMBL/GenBank/DDBJ databases">
        <title>Sequencing the genomes of 1000 actinobacteria strains.</title>
        <authorList>
            <person name="Klenk H.-P."/>
        </authorList>
    </citation>
    <scope>NUCLEOTIDE SEQUENCE [LARGE SCALE GENOMIC DNA]</scope>
    <source>
        <strain evidence="1 2">DSM 19828</strain>
    </source>
</reference>
<organism evidence="1 2">
    <name type="scientific">Yimella lutea</name>
    <dbReference type="NCBI Taxonomy" id="587872"/>
    <lineage>
        <taxon>Bacteria</taxon>
        <taxon>Bacillati</taxon>
        <taxon>Actinomycetota</taxon>
        <taxon>Actinomycetes</taxon>
        <taxon>Micrococcales</taxon>
        <taxon>Dermacoccaceae</taxon>
        <taxon>Yimella</taxon>
    </lineage>
</organism>
<dbReference type="EMBL" id="VFMO01000001">
    <property type="protein sequence ID" value="TQJ12813.1"/>
    <property type="molecule type" value="Genomic_DNA"/>
</dbReference>
<keyword evidence="2" id="KW-1185">Reference proteome</keyword>
<dbReference type="AlphaFoldDB" id="A0A542EBV3"/>
<accession>A0A542EBV3</accession>